<evidence type="ECO:0000313" key="2">
    <source>
        <dbReference type="EMBL" id="KAL3762227.1"/>
    </source>
</evidence>
<keyword evidence="3" id="KW-1185">Reference proteome</keyword>
<dbReference type="Proteomes" id="UP001530293">
    <property type="component" value="Unassembled WGS sequence"/>
</dbReference>
<feature type="compositionally biased region" description="Acidic residues" evidence="1">
    <location>
        <begin position="156"/>
        <end position="171"/>
    </location>
</feature>
<feature type="compositionally biased region" description="Acidic residues" evidence="1">
    <location>
        <begin position="182"/>
        <end position="193"/>
    </location>
</feature>
<evidence type="ECO:0000313" key="3">
    <source>
        <dbReference type="Proteomes" id="UP001530293"/>
    </source>
</evidence>
<dbReference type="EMBL" id="JALLBG020000138">
    <property type="protein sequence ID" value="KAL3762227.1"/>
    <property type="molecule type" value="Genomic_DNA"/>
</dbReference>
<feature type="compositionally biased region" description="Polar residues" evidence="1">
    <location>
        <begin position="452"/>
        <end position="464"/>
    </location>
</feature>
<evidence type="ECO:0000256" key="1">
    <source>
        <dbReference type="SAM" id="MobiDB-lite"/>
    </source>
</evidence>
<sequence length="488" mass="53357">MTADIMLNDSTWPVVGNPVPPPLNATSSEEGDPSSPPEWEMIAEEEDNEKNIMESATSIPPVNHSSDSNDCVFVLHGPSTIGKKERRPRSATVGGDAAAAAAANAIARLATTNKSSSFGCEEKIIERAAISFPRTLRRCASTPDLVVCDNAHEVIVEDESDSEDYDDDGNDEVGHDDVVSGSEEEVVVEEDEENDEFLEESFEVVSEKHNEGADVIDDDEPFMIDVEEDDFTNVEGESATLVSSPSIGTSSWTIPSSVLPTTNVWGMKKSPSFKDVLLAKNVEEDAISCNTGVFGKDRALTEAKLRDPHRHHHLRVRTKPKFIVTDAGNSSGSKMMKHANSTGDLTRMLSNVEEGHESSIGQCGRNRRSKKQLSAMMEEDEDGDFVIGRGSGKDDEAGGGSGVFGETDAMDYYQRKEYGSRSICNKKKERPDEAKRREIIMYKKDAQRRQNGENQKGKSTSSISAAGDVKKKKNDKGVGGKKERRRLC</sequence>
<name>A0ABD3MF57_9STRA</name>
<gene>
    <name evidence="2" type="ORF">ACHAWU_004765</name>
</gene>
<accession>A0ABD3MF57</accession>
<feature type="region of interest" description="Disordered" evidence="1">
    <location>
        <begin position="156"/>
        <end position="193"/>
    </location>
</feature>
<feature type="compositionally biased region" description="Basic and acidic residues" evidence="1">
    <location>
        <begin position="429"/>
        <end position="451"/>
    </location>
</feature>
<feature type="region of interest" description="Disordered" evidence="1">
    <location>
        <begin position="355"/>
        <end position="488"/>
    </location>
</feature>
<organism evidence="2 3">
    <name type="scientific">Discostella pseudostelligera</name>
    <dbReference type="NCBI Taxonomy" id="259834"/>
    <lineage>
        <taxon>Eukaryota</taxon>
        <taxon>Sar</taxon>
        <taxon>Stramenopiles</taxon>
        <taxon>Ochrophyta</taxon>
        <taxon>Bacillariophyta</taxon>
        <taxon>Coscinodiscophyceae</taxon>
        <taxon>Thalassiosirophycidae</taxon>
        <taxon>Stephanodiscales</taxon>
        <taxon>Stephanodiscaceae</taxon>
        <taxon>Discostella</taxon>
    </lineage>
</organism>
<comment type="caution">
    <text evidence="2">The sequence shown here is derived from an EMBL/GenBank/DDBJ whole genome shotgun (WGS) entry which is preliminary data.</text>
</comment>
<feature type="region of interest" description="Disordered" evidence="1">
    <location>
        <begin position="1"/>
        <end position="39"/>
    </location>
</feature>
<dbReference type="AlphaFoldDB" id="A0ABD3MF57"/>
<reference evidence="2 3" key="1">
    <citation type="submission" date="2024-10" db="EMBL/GenBank/DDBJ databases">
        <title>Updated reference genomes for cyclostephanoid diatoms.</title>
        <authorList>
            <person name="Roberts W.R."/>
            <person name="Alverson A.J."/>
        </authorList>
    </citation>
    <scope>NUCLEOTIDE SEQUENCE [LARGE SCALE GENOMIC DNA]</scope>
    <source>
        <strain evidence="2 3">AJA232-27</strain>
    </source>
</reference>
<proteinExistence type="predicted"/>
<protein>
    <submittedName>
        <fullName evidence="2">Uncharacterized protein</fullName>
    </submittedName>
</protein>